<reference evidence="1 2" key="1">
    <citation type="submission" date="2018-11" db="EMBL/GenBank/DDBJ databases">
        <authorList>
            <person name="Wuyts S."/>
        </authorList>
    </citation>
    <scope>NUCLEOTIDE SEQUENCE [LARGE SCALE GENOMIC DNA]</scope>
    <source>
        <strain evidence="1">Lactobacillus mudanjiangensis AMBF249</strain>
    </source>
</reference>
<evidence type="ECO:0000313" key="1">
    <source>
        <dbReference type="EMBL" id="VDG26747.1"/>
    </source>
</evidence>
<dbReference type="AlphaFoldDB" id="A0A660DXV4"/>
<accession>A0A660DXV4</accession>
<name>A0A660DXV4_9LACO</name>
<keyword evidence="2" id="KW-1185">Reference proteome</keyword>
<organism evidence="1 2">
    <name type="scientific">Lactiplantibacillus mudanjiangensis</name>
    <dbReference type="NCBI Taxonomy" id="1296538"/>
    <lineage>
        <taxon>Bacteria</taxon>
        <taxon>Bacillati</taxon>
        <taxon>Bacillota</taxon>
        <taxon>Bacilli</taxon>
        <taxon>Lactobacillales</taxon>
        <taxon>Lactobacillaceae</taxon>
        <taxon>Lactiplantibacillus</taxon>
    </lineage>
</organism>
<protein>
    <submittedName>
        <fullName evidence="1">Uncharacterized protein</fullName>
    </submittedName>
</protein>
<proteinExistence type="predicted"/>
<evidence type="ECO:0000313" key="2">
    <source>
        <dbReference type="Proteomes" id="UP000289996"/>
    </source>
</evidence>
<dbReference type="Proteomes" id="UP000289996">
    <property type="component" value="Unassembled WGS sequence"/>
</dbReference>
<dbReference type="RefSeq" id="WP_130851158.1">
    <property type="nucleotide sequence ID" value="NZ_UYIG01000001.1"/>
</dbReference>
<dbReference type="OrthoDB" id="1102561at2"/>
<gene>
    <name evidence="1" type="ORF">MUDAN_MDHGFNIF_00151</name>
</gene>
<sequence>MVDKNEIIQSDEPLQQLKLVTESNFDVFLKQLGLPANDVLANNDEKQVIADNIQNAILKIPLDQRRNATYLSKFVSSVAIGRFDSALNDLWNEVVIQLRKSVTLYGLDIFFDVAVAAKDRDDYSKEDDLSGIKDRTLLDVCLKLEILTEVVHRKLVYILDMRNKIGGSHPNASVINAYELLGWLQTSVHEVIAVRPSEGAIKVQQFIKNLRTQKSAFSKTDLQKIEESLGKLSTVLSGNLLTAVFGIYTDSKVGNEIKININALAPTIWNLAPEQSKYDLGAKLETFTVNLEKDRQELGEQFFDKCGGNNYKTTTRKSLELTNLAADLRDLHNGWNNFFNEPSKARQIMSYIKSAVDIPAERQEDLIRTFLICRIGREVSYNKGVSPNAVPYYDKFFRLLNSNQIRTLLKVIQDRTILVDLSTPIRRDNFSRILEILPQVLSDERAQEAIDYLKEGDLPSDKKIMSSSFKELVKSF</sequence>
<dbReference type="EMBL" id="UYIG01000001">
    <property type="protein sequence ID" value="VDG26747.1"/>
    <property type="molecule type" value="Genomic_DNA"/>
</dbReference>